<dbReference type="NCBIfam" id="TIGR03421">
    <property type="entry name" value="FeS_CyaY"/>
    <property type="match status" value="1"/>
</dbReference>
<sequence length="103" mass="11700">MTETEFTELAESTLQRIQTAVEAVDDDLDVDRQGNVLTIELDDGFQIVINMQTPTRQLWLASLKGGHHYERSGDDWLDTCSRHSISRDLAALLTEKLGRRVEL</sequence>
<reference evidence="5 6" key="1">
    <citation type="journal article" date="2021" name="Sci. Rep.">
        <title>The distribution of antibiotic resistance genes in chicken gut microbiota commensals.</title>
        <authorList>
            <person name="Juricova H."/>
            <person name="Matiasovicova J."/>
            <person name="Kubasova T."/>
            <person name="Cejkova D."/>
            <person name="Rychlik I."/>
        </authorList>
    </citation>
    <scope>NUCLEOTIDE SEQUENCE [LARGE SCALE GENOMIC DNA]</scope>
    <source>
        <strain evidence="5 6">An562</strain>
    </source>
</reference>
<evidence type="ECO:0000313" key="5">
    <source>
        <dbReference type="EMBL" id="MBM6928542.1"/>
    </source>
</evidence>
<dbReference type="PANTHER" id="PTHR16821">
    <property type="entry name" value="FRATAXIN"/>
    <property type="match status" value="1"/>
</dbReference>
<evidence type="ECO:0000256" key="1">
    <source>
        <dbReference type="ARBA" id="ARBA00008183"/>
    </source>
</evidence>
<comment type="function">
    <text evidence="4">Involved in iron-sulfur (Fe-S) cluster assembly. May act as a regulator of Fe-S biogenesis.</text>
</comment>
<dbReference type="EMBL" id="JACJKX010000006">
    <property type="protein sequence ID" value="MBM6928542.1"/>
    <property type="molecule type" value="Genomic_DNA"/>
</dbReference>
<evidence type="ECO:0000256" key="3">
    <source>
        <dbReference type="ARBA" id="ARBA00023004"/>
    </source>
</evidence>
<dbReference type="SMART" id="SM01219">
    <property type="entry name" value="Frataxin_Cyay"/>
    <property type="match status" value="1"/>
</dbReference>
<comment type="similarity">
    <text evidence="1 4">Belongs to the frataxin family.</text>
</comment>
<dbReference type="PANTHER" id="PTHR16821:SF2">
    <property type="entry name" value="FRATAXIN, MITOCHONDRIAL"/>
    <property type="match status" value="1"/>
</dbReference>
<accession>A0ABS2GUL0</accession>
<dbReference type="Pfam" id="PF01491">
    <property type="entry name" value="Frataxin_Cyay"/>
    <property type="match status" value="1"/>
</dbReference>
<evidence type="ECO:0000256" key="4">
    <source>
        <dbReference type="HAMAP-Rule" id="MF_00142"/>
    </source>
</evidence>
<dbReference type="InterPro" id="IPR047584">
    <property type="entry name" value="CyaY"/>
</dbReference>
<proteinExistence type="inferred from homology"/>
<comment type="caution">
    <text evidence="5">The sequence shown here is derived from an EMBL/GenBank/DDBJ whole genome shotgun (WGS) entry which is preliminary data.</text>
</comment>
<organism evidence="5 6">
    <name type="scientific">Parasutterella secunda</name>
    <dbReference type="NCBI Taxonomy" id="626947"/>
    <lineage>
        <taxon>Bacteria</taxon>
        <taxon>Pseudomonadati</taxon>
        <taxon>Pseudomonadota</taxon>
        <taxon>Betaproteobacteria</taxon>
        <taxon>Burkholderiales</taxon>
        <taxon>Sutterellaceae</taxon>
        <taxon>Parasutterella</taxon>
    </lineage>
</organism>
<evidence type="ECO:0000313" key="6">
    <source>
        <dbReference type="Proteomes" id="UP000777002"/>
    </source>
</evidence>
<dbReference type="RefSeq" id="WP_205050138.1">
    <property type="nucleotide sequence ID" value="NZ_JACJKX010000006.1"/>
</dbReference>
<dbReference type="HAMAP" id="MF_00142">
    <property type="entry name" value="CyaY"/>
    <property type="match status" value="1"/>
</dbReference>
<evidence type="ECO:0000256" key="2">
    <source>
        <dbReference type="ARBA" id="ARBA00022723"/>
    </source>
</evidence>
<protein>
    <recommendedName>
        <fullName evidence="4">Iron-sulfur cluster assembly protein CyaY</fullName>
    </recommendedName>
</protein>
<dbReference type="SUPFAM" id="SSF55387">
    <property type="entry name" value="Frataxin/Nqo15-like"/>
    <property type="match status" value="1"/>
</dbReference>
<gene>
    <name evidence="4 5" type="primary">cyaY</name>
    <name evidence="5" type="ORF">H5985_04575</name>
</gene>
<dbReference type="InterPro" id="IPR036524">
    <property type="entry name" value="Frataxin/CyaY_sf"/>
</dbReference>
<keyword evidence="3 4" id="KW-0408">Iron</keyword>
<keyword evidence="2 4" id="KW-0479">Metal-binding</keyword>
<keyword evidence="6" id="KW-1185">Reference proteome</keyword>
<dbReference type="Proteomes" id="UP000777002">
    <property type="component" value="Unassembled WGS sequence"/>
</dbReference>
<name>A0ABS2GUL0_9BURK</name>
<dbReference type="InterPro" id="IPR002908">
    <property type="entry name" value="Frataxin/CyaY"/>
</dbReference>
<dbReference type="PROSITE" id="PS50810">
    <property type="entry name" value="FRATAXIN_2"/>
    <property type="match status" value="1"/>
</dbReference>
<dbReference type="Gene3D" id="3.30.920.10">
    <property type="entry name" value="Frataxin/CyaY"/>
    <property type="match status" value="1"/>
</dbReference>